<evidence type="ECO:0000313" key="3">
    <source>
        <dbReference type="Proteomes" id="UP000324705"/>
    </source>
</evidence>
<dbReference type="Gramene" id="TRITD6Av1G069940.1">
    <property type="protein sequence ID" value="TRITD6Av1G069940.1"/>
    <property type="gene ID" value="TRITD6Av1G069940"/>
</dbReference>
<gene>
    <name evidence="2" type="ORF">TRITD_6Av1G069940</name>
</gene>
<proteinExistence type="predicted"/>
<reference evidence="2 3" key="1">
    <citation type="submission" date="2017-09" db="EMBL/GenBank/DDBJ databases">
        <authorList>
            <consortium name="International Durum Wheat Genome Sequencing Consortium (IDWGSC)"/>
            <person name="Milanesi L."/>
        </authorList>
    </citation>
    <scope>NUCLEOTIDE SEQUENCE [LARGE SCALE GENOMIC DNA]</scope>
    <source>
        <strain evidence="3">cv. Svevo</strain>
    </source>
</reference>
<evidence type="ECO:0000313" key="2">
    <source>
        <dbReference type="EMBL" id="VAI45071.1"/>
    </source>
</evidence>
<protein>
    <submittedName>
        <fullName evidence="2">Uncharacterized protein</fullName>
    </submittedName>
</protein>
<feature type="region of interest" description="Disordered" evidence="1">
    <location>
        <begin position="39"/>
        <end position="75"/>
    </location>
</feature>
<keyword evidence="3" id="KW-1185">Reference proteome</keyword>
<evidence type="ECO:0000256" key="1">
    <source>
        <dbReference type="SAM" id="MobiDB-lite"/>
    </source>
</evidence>
<dbReference type="AlphaFoldDB" id="A0A9R1AYN9"/>
<organism evidence="2 3">
    <name type="scientific">Triticum turgidum subsp. durum</name>
    <name type="common">Durum wheat</name>
    <name type="synonym">Triticum durum</name>
    <dbReference type="NCBI Taxonomy" id="4567"/>
    <lineage>
        <taxon>Eukaryota</taxon>
        <taxon>Viridiplantae</taxon>
        <taxon>Streptophyta</taxon>
        <taxon>Embryophyta</taxon>
        <taxon>Tracheophyta</taxon>
        <taxon>Spermatophyta</taxon>
        <taxon>Magnoliopsida</taxon>
        <taxon>Liliopsida</taxon>
        <taxon>Poales</taxon>
        <taxon>Poaceae</taxon>
        <taxon>BOP clade</taxon>
        <taxon>Pooideae</taxon>
        <taxon>Triticodae</taxon>
        <taxon>Triticeae</taxon>
        <taxon>Triticinae</taxon>
        <taxon>Triticum</taxon>
    </lineage>
</organism>
<sequence>MNSKHSAMAWSAWKETELSLPRSAAGRAADLGAGRLLIPGQHLSSSMHRTTRPASRNSRTRSRSSDPSRTCRTRRPRRPCLASWTIAIGWLPLYLHYHWPERSLCCVCNVKSTMCARPLI</sequence>
<dbReference type="EMBL" id="LT934121">
    <property type="protein sequence ID" value="VAI45071.1"/>
    <property type="molecule type" value="Genomic_DNA"/>
</dbReference>
<accession>A0A9R1AYN9</accession>
<dbReference type="Proteomes" id="UP000324705">
    <property type="component" value="Chromosome 6A"/>
</dbReference>
<name>A0A9R1AYN9_TRITD</name>